<comment type="caution">
    <text evidence="1">The sequence shown here is derived from an EMBL/GenBank/DDBJ whole genome shotgun (WGS) entry which is preliminary data.</text>
</comment>
<name>A0AAD8IQW3_9APIA</name>
<dbReference type="Proteomes" id="UP001237642">
    <property type="component" value="Unassembled WGS sequence"/>
</dbReference>
<protein>
    <submittedName>
        <fullName evidence="1">Uncharacterized protein</fullName>
    </submittedName>
</protein>
<dbReference type="EMBL" id="JAUIZM010000004">
    <property type="protein sequence ID" value="KAK1388405.1"/>
    <property type="molecule type" value="Genomic_DNA"/>
</dbReference>
<accession>A0AAD8IQW3</accession>
<reference evidence="1" key="1">
    <citation type="submission" date="2023-02" db="EMBL/GenBank/DDBJ databases">
        <title>Genome of toxic invasive species Heracleum sosnowskyi carries increased number of genes despite the absence of recent whole-genome duplications.</title>
        <authorList>
            <person name="Schelkunov M."/>
            <person name="Shtratnikova V."/>
            <person name="Makarenko M."/>
            <person name="Klepikova A."/>
            <person name="Omelchenko D."/>
            <person name="Novikova G."/>
            <person name="Obukhova E."/>
            <person name="Bogdanov V."/>
            <person name="Penin A."/>
            <person name="Logacheva M."/>
        </authorList>
    </citation>
    <scope>NUCLEOTIDE SEQUENCE</scope>
    <source>
        <strain evidence="1">Hsosn_3</strain>
        <tissue evidence="1">Leaf</tissue>
    </source>
</reference>
<dbReference type="AlphaFoldDB" id="A0AAD8IQW3"/>
<evidence type="ECO:0000313" key="1">
    <source>
        <dbReference type="EMBL" id="KAK1388405.1"/>
    </source>
</evidence>
<sequence length="143" mass="16894">MSKVSLLKTIWEDASDVDDHYVYVEPSNFAKKKRVNEPFNPCTARKGIRWKCGLIFGSKEEFKSVVREFFIATGRPLKNCVDDQQRIQLIYMEKKIRRNPNWKLAEMKDEFMRVLNVEVCDALSRVRKRAFSGVQEEMKKHFA</sequence>
<organism evidence="1 2">
    <name type="scientific">Heracleum sosnowskyi</name>
    <dbReference type="NCBI Taxonomy" id="360622"/>
    <lineage>
        <taxon>Eukaryota</taxon>
        <taxon>Viridiplantae</taxon>
        <taxon>Streptophyta</taxon>
        <taxon>Embryophyta</taxon>
        <taxon>Tracheophyta</taxon>
        <taxon>Spermatophyta</taxon>
        <taxon>Magnoliopsida</taxon>
        <taxon>eudicotyledons</taxon>
        <taxon>Gunneridae</taxon>
        <taxon>Pentapetalae</taxon>
        <taxon>asterids</taxon>
        <taxon>campanulids</taxon>
        <taxon>Apiales</taxon>
        <taxon>Apiaceae</taxon>
        <taxon>Apioideae</taxon>
        <taxon>apioid superclade</taxon>
        <taxon>Tordylieae</taxon>
        <taxon>Tordyliinae</taxon>
        <taxon>Heracleum</taxon>
    </lineage>
</organism>
<keyword evidence="2" id="KW-1185">Reference proteome</keyword>
<reference evidence="1" key="2">
    <citation type="submission" date="2023-05" db="EMBL/GenBank/DDBJ databases">
        <authorList>
            <person name="Schelkunov M.I."/>
        </authorList>
    </citation>
    <scope>NUCLEOTIDE SEQUENCE</scope>
    <source>
        <strain evidence="1">Hsosn_3</strain>
        <tissue evidence="1">Leaf</tissue>
    </source>
</reference>
<gene>
    <name evidence="1" type="ORF">POM88_016583</name>
</gene>
<evidence type="ECO:0000313" key="2">
    <source>
        <dbReference type="Proteomes" id="UP001237642"/>
    </source>
</evidence>
<proteinExistence type="predicted"/>